<dbReference type="PANTHER" id="PTHR24161">
    <property type="entry name" value="ANK_REP_REGION DOMAIN-CONTAINING PROTEIN-RELATED"/>
    <property type="match status" value="1"/>
</dbReference>
<proteinExistence type="predicted"/>
<organism evidence="3 4">
    <name type="scientific">Acanthocheilonema viteae</name>
    <name type="common">Filarial nematode worm</name>
    <name type="synonym">Dipetalonema viteae</name>
    <dbReference type="NCBI Taxonomy" id="6277"/>
    <lineage>
        <taxon>Eukaryota</taxon>
        <taxon>Metazoa</taxon>
        <taxon>Ecdysozoa</taxon>
        <taxon>Nematoda</taxon>
        <taxon>Chromadorea</taxon>
        <taxon>Rhabditida</taxon>
        <taxon>Spirurina</taxon>
        <taxon>Spiruromorpha</taxon>
        <taxon>Filarioidea</taxon>
        <taxon>Onchocercidae</taxon>
        <taxon>Acanthocheilonema</taxon>
    </lineage>
</organism>
<feature type="non-terminal residue" evidence="3">
    <location>
        <position position="1"/>
    </location>
</feature>
<dbReference type="STRING" id="6277.A0A498T1C0"/>
<dbReference type="Proteomes" id="UP000276991">
    <property type="component" value="Unassembled WGS sequence"/>
</dbReference>
<evidence type="ECO:0000313" key="3">
    <source>
        <dbReference type="EMBL" id="VBB35525.1"/>
    </source>
</evidence>
<reference evidence="3 4" key="1">
    <citation type="submission" date="2018-08" db="EMBL/GenBank/DDBJ databases">
        <authorList>
            <person name="Laetsch R D."/>
            <person name="Stevens L."/>
            <person name="Kumar S."/>
            <person name="Blaxter L. M."/>
        </authorList>
    </citation>
    <scope>NUCLEOTIDE SEQUENCE [LARGE SCALE GENOMIC DNA]</scope>
</reference>
<evidence type="ECO:0000256" key="1">
    <source>
        <dbReference type="ARBA" id="ARBA00022737"/>
    </source>
</evidence>
<dbReference type="PANTHER" id="PTHR24161:SF85">
    <property type="entry name" value="PALMITOYLTRANSFERASE HIP14"/>
    <property type="match status" value="1"/>
</dbReference>
<sequence length="154" mass="16726">DNDGAVALHYAIAHSDLQLCKSLITSTTAQATDTRGVHPLLIAAQRSSVQVELLLLLLLIVEKLLKAGAPVHLQSHDGLSPLRAAAISRNEPVLKFLLEYLRKNDEELKMDEPDLDGVPLIHTLLVLRDASMVTTLFEYGASAKARDSHGRSCA</sequence>
<dbReference type="EMBL" id="UPTC01006298">
    <property type="protein sequence ID" value="VBB35525.1"/>
    <property type="molecule type" value="Genomic_DNA"/>
</dbReference>
<keyword evidence="4" id="KW-1185">Reference proteome</keyword>
<evidence type="ECO:0000256" key="2">
    <source>
        <dbReference type="ARBA" id="ARBA00023043"/>
    </source>
</evidence>
<evidence type="ECO:0000313" key="4">
    <source>
        <dbReference type="Proteomes" id="UP000276991"/>
    </source>
</evidence>
<keyword evidence="2" id="KW-0040">ANK repeat</keyword>
<keyword evidence="1" id="KW-0677">Repeat</keyword>
<dbReference type="InterPro" id="IPR036770">
    <property type="entry name" value="Ankyrin_rpt-contain_sf"/>
</dbReference>
<gene>
    <name evidence="3" type="ORF">NAV_LOCUS10316</name>
</gene>
<feature type="non-terminal residue" evidence="3">
    <location>
        <position position="154"/>
    </location>
</feature>
<protein>
    <submittedName>
        <fullName evidence="3">Uncharacterized protein</fullName>
    </submittedName>
</protein>
<name>A0A498T1C0_ACAVI</name>
<accession>A0A498T1C0</accession>
<dbReference type="SUPFAM" id="SSF48403">
    <property type="entry name" value="Ankyrin repeat"/>
    <property type="match status" value="1"/>
</dbReference>
<dbReference type="Gene3D" id="1.25.40.20">
    <property type="entry name" value="Ankyrin repeat-containing domain"/>
    <property type="match status" value="2"/>
</dbReference>
<dbReference type="OrthoDB" id="427518at2759"/>
<dbReference type="AlphaFoldDB" id="A0A498T1C0"/>